<dbReference type="InterPro" id="IPR000674">
    <property type="entry name" value="Ald_Oxase/Xan_DH_a/b"/>
</dbReference>
<dbReference type="Gene3D" id="3.90.1170.50">
    <property type="entry name" value="Aldehyde oxidase/xanthine dehydrogenase, a/b hammerhead"/>
    <property type="match status" value="1"/>
</dbReference>
<dbReference type="SUPFAM" id="SSF56003">
    <property type="entry name" value="Molybdenum cofactor-binding domain"/>
    <property type="match status" value="2"/>
</dbReference>
<evidence type="ECO:0000259" key="1">
    <source>
        <dbReference type="SMART" id="SM01008"/>
    </source>
</evidence>
<keyword evidence="3" id="KW-1185">Reference proteome</keyword>
<dbReference type="InterPro" id="IPR036856">
    <property type="entry name" value="Ald_Oxase/Xan_DH_a/b_sf"/>
</dbReference>
<gene>
    <name evidence="2" type="ORF">MOTC310_24485</name>
</gene>
<dbReference type="InterPro" id="IPR046867">
    <property type="entry name" value="AldOxase/xan_DH_MoCoBD2"/>
</dbReference>
<dbReference type="PANTHER" id="PTHR47495:SF2">
    <property type="entry name" value="ALDEHYDE DEHYDROGENASE"/>
    <property type="match status" value="1"/>
</dbReference>
<dbReference type="Proteomes" id="UP001355206">
    <property type="component" value="Unassembled WGS sequence"/>
</dbReference>
<evidence type="ECO:0000313" key="2">
    <source>
        <dbReference type="EMBL" id="MEE7493438.1"/>
    </source>
</evidence>
<reference evidence="2 3" key="1">
    <citation type="journal article" date="2012" name="Genet. Mol. Biol.">
        <title>Analysis of 16S rRNA and mxaF genes revealing insights into Methylobacterium niche-specific plant association.</title>
        <authorList>
            <person name="Dourado M.N."/>
            <person name="Andreote F.D."/>
            <person name="Dini-Andreote F."/>
            <person name="Conti R."/>
            <person name="Araujo J.M."/>
            <person name="Araujo W.L."/>
        </authorList>
    </citation>
    <scope>NUCLEOTIDE SEQUENCE [LARGE SCALE GENOMIC DNA]</scope>
    <source>
        <strain evidence="2 3">TC3-10</strain>
    </source>
</reference>
<dbReference type="PANTHER" id="PTHR47495">
    <property type="entry name" value="ALDEHYDE DEHYDROGENASE"/>
    <property type="match status" value="1"/>
</dbReference>
<accession>A0ABU7TV02</accession>
<dbReference type="InterPro" id="IPR037165">
    <property type="entry name" value="AldOxase/xan_DH_Mopterin-bd_sf"/>
</dbReference>
<proteinExistence type="predicted"/>
<dbReference type="PIRSF" id="PIRSF036389">
    <property type="entry name" value="IOR_B"/>
    <property type="match status" value="1"/>
</dbReference>
<dbReference type="InterPro" id="IPR008274">
    <property type="entry name" value="AldOxase/xan_DH_MoCoBD1"/>
</dbReference>
<protein>
    <submittedName>
        <fullName evidence="2">Isoquinoline 1-oxidoreductase</fullName>
    </submittedName>
</protein>
<dbReference type="Pfam" id="PF20256">
    <property type="entry name" value="MoCoBD_2"/>
    <property type="match status" value="2"/>
</dbReference>
<dbReference type="Pfam" id="PF02738">
    <property type="entry name" value="MoCoBD_1"/>
    <property type="match status" value="1"/>
</dbReference>
<sequence>MDQLRDFARLGLARVDPVSDGPPRRPDPSRRGVLAAAGGALVRAARAEAQGPAEGAGALAPKPGTRVAAFLEIHPDGTIRLLSPFVEGGQGIATGLAQIVGEELDVPPSRFVVECAPPGPDYAVVNGIRMTGGSFSTRSSYDVMRRLGATARDLMIRAAASRLKVQEGELTTRDGVVLHAASNTSLPYGALAADALALKPNESVALRDPKTFRYIRQPVPRIDVRDKSTGRAIYAIDQKVDGMLYAAVQHAPRLGTEPESLANEAEVKAMPGVHAVHRLPGAMAVTADSWWRARKAVEALQVAWSAGKPSGIDTVAADFSSAGMLAALKASADPGHVAEAEGDVTGAFARAAKVVEADYEAPYLAHAQLEPPSAIARFNGDGTLDVWLPNQMPEVFQAVSAKVAGLEPAQVRIHSPMLGGFFGRHFTYEAGNPFPQAILLAKATGRPVKVLWSREEEFARDAVRPLSFSRFRAALDAAGRPTAIAVRTVGEGPIGRYFGMMMKTPVDPSAVEGIVEKPYAVPNRRMTFTKVAHPVNIAFWRSVGHSMNDAFYESFLDEVAQAGGQDPFALRMALLEGSARHRALLTAVAEMSGGWRRGPYRAEGGVRARGVAMASPFGSETATVAEVSVAGGEARVHNLWIAFDPGSIVNPAIVRAQVESAAALGLSSVLFEQIVYRDGVRQSQNYDTYPILRREHMPAVHVRVVESGAPMGGVGEPGLPGVPPAILNAIAALTGQRIRALPVANTKLGAA</sequence>
<dbReference type="EMBL" id="MLCA01000014">
    <property type="protein sequence ID" value="MEE7493438.1"/>
    <property type="molecule type" value="Genomic_DNA"/>
</dbReference>
<name>A0ABU7TV02_9HYPH</name>
<feature type="domain" description="Aldehyde oxidase/xanthine dehydrogenase a/b hammerhead" evidence="1">
    <location>
        <begin position="229"/>
        <end position="308"/>
    </location>
</feature>
<evidence type="ECO:0000313" key="3">
    <source>
        <dbReference type="Proteomes" id="UP001355206"/>
    </source>
</evidence>
<dbReference type="InterPro" id="IPR052516">
    <property type="entry name" value="N-heterocyclic_Hydroxylase"/>
</dbReference>
<comment type="caution">
    <text evidence="2">The sequence shown here is derived from an EMBL/GenBank/DDBJ whole genome shotgun (WGS) entry which is preliminary data.</text>
</comment>
<dbReference type="InterPro" id="IPR012368">
    <property type="entry name" value="OxRdtase_Mopterin-bd_su_IorB"/>
</dbReference>
<dbReference type="SMART" id="SM01008">
    <property type="entry name" value="Ald_Xan_dh_C"/>
    <property type="match status" value="1"/>
</dbReference>
<dbReference type="RefSeq" id="WP_331303669.1">
    <property type="nucleotide sequence ID" value="NZ_MLCA01000014.1"/>
</dbReference>
<dbReference type="Gene3D" id="3.30.365.10">
    <property type="entry name" value="Aldehyde oxidase/xanthine dehydrogenase, molybdopterin binding domain"/>
    <property type="match status" value="4"/>
</dbReference>
<organism evidence="2 3">
    <name type="scientific">Methylobacterium oryzae</name>
    <dbReference type="NCBI Taxonomy" id="334852"/>
    <lineage>
        <taxon>Bacteria</taxon>
        <taxon>Pseudomonadati</taxon>
        <taxon>Pseudomonadota</taxon>
        <taxon>Alphaproteobacteria</taxon>
        <taxon>Hyphomicrobiales</taxon>
        <taxon>Methylobacteriaceae</taxon>
        <taxon>Methylobacterium</taxon>
    </lineage>
</organism>
<dbReference type="SUPFAM" id="SSF54665">
    <property type="entry name" value="CO dehydrogenase molybdoprotein N-domain-like"/>
    <property type="match status" value="1"/>
</dbReference>